<keyword evidence="2" id="KW-1185">Reference proteome</keyword>
<dbReference type="RefSeq" id="XP_058342108.1">
    <property type="nucleotide sequence ID" value="XM_058487031.1"/>
</dbReference>
<protein>
    <submittedName>
        <fullName evidence="1">Uncharacterized protein</fullName>
    </submittedName>
</protein>
<proteinExistence type="predicted"/>
<dbReference type="AlphaFoldDB" id="A0AAD7V2T1"/>
<organism evidence="1 2">
    <name type="scientific">Lichtheimia ornata</name>
    <dbReference type="NCBI Taxonomy" id="688661"/>
    <lineage>
        <taxon>Eukaryota</taxon>
        <taxon>Fungi</taxon>
        <taxon>Fungi incertae sedis</taxon>
        <taxon>Mucoromycota</taxon>
        <taxon>Mucoromycotina</taxon>
        <taxon>Mucoromycetes</taxon>
        <taxon>Mucorales</taxon>
        <taxon>Lichtheimiaceae</taxon>
        <taxon>Lichtheimia</taxon>
    </lineage>
</organism>
<comment type="caution">
    <text evidence="1">The sequence shown here is derived from an EMBL/GenBank/DDBJ whole genome shotgun (WGS) entry which is preliminary data.</text>
</comment>
<accession>A0AAD7V2T1</accession>
<dbReference type="EMBL" id="JARTCD010000033">
    <property type="protein sequence ID" value="KAJ8657195.1"/>
    <property type="molecule type" value="Genomic_DNA"/>
</dbReference>
<dbReference type="Proteomes" id="UP001234581">
    <property type="component" value="Unassembled WGS sequence"/>
</dbReference>
<reference evidence="1 2" key="1">
    <citation type="submission" date="2023-03" db="EMBL/GenBank/DDBJ databases">
        <title>Genome sequence of Lichtheimia ornata CBS 291.66.</title>
        <authorList>
            <person name="Mohabir J.T."/>
            <person name="Shea T.P."/>
            <person name="Kurbessoian T."/>
            <person name="Berby B."/>
            <person name="Fontaine J."/>
            <person name="Livny J."/>
            <person name="Gnirke A."/>
            <person name="Stajich J.E."/>
            <person name="Cuomo C.A."/>
        </authorList>
    </citation>
    <scope>NUCLEOTIDE SEQUENCE [LARGE SCALE GENOMIC DNA]</scope>
    <source>
        <strain evidence="1">CBS 291.66</strain>
    </source>
</reference>
<dbReference type="GeneID" id="83214420"/>
<name>A0AAD7V2T1_9FUNG</name>
<evidence type="ECO:0000313" key="2">
    <source>
        <dbReference type="Proteomes" id="UP001234581"/>
    </source>
</evidence>
<sequence length="114" mass="12751">MARVGWLYNGASLQLYLSNKYTRSTLDTTSIYTTRTSKRCTCFILAVLSYEYITSATNNNAICLFGAIKIYLSLKAFVVKYHSLPLAIDWETAAAHTRSDEYQVICSNNGIGNT</sequence>
<evidence type="ECO:0000313" key="1">
    <source>
        <dbReference type="EMBL" id="KAJ8657195.1"/>
    </source>
</evidence>
<gene>
    <name evidence="1" type="ORF">O0I10_007011</name>
</gene>